<feature type="compositionally biased region" description="Basic and acidic residues" evidence="1">
    <location>
        <begin position="72"/>
        <end position="89"/>
    </location>
</feature>
<dbReference type="EMBL" id="JAHRIP010051183">
    <property type="protein sequence ID" value="MEQ2301075.1"/>
    <property type="molecule type" value="Genomic_DNA"/>
</dbReference>
<feature type="compositionally biased region" description="Basic residues" evidence="1">
    <location>
        <begin position="54"/>
        <end position="70"/>
    </location>
</feature>
<evidence type="ECO:0000313" key="2">
    <source>
        <dbReference type="EMBL" id="MEQ2301075.1"/>
    </source>
</evidence>
<comment type="caution">
    <text evidence="2">The sequence shown here is derived from an EMBL/GenBank/DDBJ whole genome shotgun (WGS) entry which is preliminary data.</text>
</comment>
<feature type="compositionally biased region" description="Low complexity" evidence="1">
    <location>
        <begin position="1"/>
        <end position="13"/>
    </location>
</feature>
<gene>
    <name evidence="2" type="ORF">AMECASPLE_032288</name>
</gene>
<proteinExistence type="predicted"/>
<sequence>MPPNPNATNPLPTGAHPIGELHPQKANEATPTWCKLHTQPHSKHVRPTQMQALGKHRHMHPHRQTNRNHQGHPADHHAKGKDASPERAPQKGHSTRSKEVALPPETQNHQHPGQPSKNDIAKPSQATVPPEPTPQQHRTSVREQ</sequence>
<accession>A0ABV0Z4R4</accession>
<evidence type="ECO:0000256" key="1">
    <source>
        <dbReference type="SAM" id="MobiDB-lite"/>
    </source>
</evidence>
<dbReference type="Proteomes" id="UP001469553">
    <property type="component" value="Unassembled WGS sequence"/>
</dbReference>
<protein>
    <submittedName>
        <fullName evidence="2">Uncharacterized protein</fullName>
    </submittedName>
</protein>
<keyword evidence="3" id="KW-1185">Reference proteome</keyword>
<reference evidence="2 3" key="1">
    <citation type="submission" date="2021-06" db="EMBL/GenBank/DDBJ databases">
        <authorList>
            <person name="Palmer J.M."/>
        </authorList>
    </citation>
    <scope>NUCLEOTIDE SEQUENCE [LARGE SCALE GENOMIC DNA]</scope>
    <source>
        <strain evidence="2 3">AS_MEX2019</strain>
        <tissue evidence="2">Muscle</tissue>
    </source>
</reference>
<name>A0ABV0Z4R4_9TELE</name>
<feature type="region of interest" description="Disordered" evidence="1">
    <location>
        <begin position="1"/>
        <end position="144"/>
    </location>
</feature>
<feature type="compositionally biased region" description="Polar residues" evidence="1">
    <location>
        <begin position="105"/>
        <end position="117"/>
    </location>
</feature>
<organism evidence="2 3">
    <name type="scientific">Ameca splendens</name>
    <dbReference type="NCBI Taxonomy" id="208324"/>
    <lineage>
        <taxon>Eukaryota</taxon>
        <taxon>Metazoa</taxon>
        <taxon>Chordata</taxon>
        <taxon>Craniata</taxon>
        <taxon>Vertebrata</taxon>
        <taxon>Euteleostomi</taxon>
        <taxon>Actinopterygii</taxon>
        <taxon>Neopterygii</taxon>
        <taxon>Teleostei</taxon>
        <taxon>Neoteleostei</taxon>
        <taxon>Acanthomorphata</taxon>
        <taxon>Ovalentaria</taxon>
        <taxon>Atherinomorphae</taxon>
        <taxon>Cyprinodontiformes</taxon>
        <taxon>Goodeidae</taxon>
        <taxon>Ameca</taxon>
    </lineage>
</organism>
<evidence type="ECO:0000313" key="3">
    <source>
        <dbReference type="Proteomes" id="UP001469553"/>
    </source>
</evidence>